<accession>A0A5B0DWR8</accession>
<evidence type="ECO:0000313" key="6">
    <source>
        <dbReference type="Proteomes" id="UP000324738"/>
    </source>
</evidence>
<dbReference type="SMART" id="SM00345">
    <property type="entry name" value="HTH_GNTR"/>
    <property type="match status" value="1"/>
</dbReference>
<dbReference type="Gene3D" id="1.10.10.10">
    <property type="entry name" value="Winged helix-like DNA-binding domain superfamily/Winged helix DNA-binding domain"/>
    <property type="match status" value="1"/>
</dbReference>
<proteinExistence type="predicted"/>
<keyword evidence="2" id="KW-0238">DNA-binding</keyword>
<dbReference type="Pfam" id="PF07729">
    <property type="entry name" value="FCD"/>
    <property type="match status" value="1"/>
</dbReference>
<evidence type="ECO:0000256" key="2">
    <source>
        <dbReference type="ARBA" id="ARBA00023125"/>
    </source>
</evidence>
<reference evidence="5 6" key="1">
    <citation type="submission" date="2019-08" db="EMBL/GenBank/DDBJ databases">
        <title>Aureimonas fodiniaquatilis sp. nov., isolated from a coal mine wastewater.</title>
        <authorList>
            <person name="Kim W."/>
        </authorList>
    </citation>
    <scope>NUCLEOTIDE SEQUENCE [LARGE SCALE GENOMIC DNA]</scope>
    <source>
        <strain evidence="5 6">CAU 1482</strain>
    </source>
</reference>
<dbReference type="InterPro" id="IPR036390">
    <property type="entry name" value="WH_DNA-bd_sf"/>
</dbReference>
<keyword evidence="1" id="KW-0805">Transcription regulation</keyword>
<dbReference type="EMBL" id="VTWH01000003">
    <property type="protein sequence ID" value="KAA0969649.1"/>
    <property type="molecule type" value="Genomic_DNA"/>
</dbReference>
<dbReference type="GO" id="GO:0003700">
    <property type="term" value="F:DNA-binding transcription factor activity"/>
    <property type="evidence" value="ECO:0007669"/>
    <property type="project" value="InterPro"/>
</dbReference>
<evidence type="ECO:0000259" key="4">
    <source>
        <dbReference type="PROSITE" id="PS50949"/>
    </source>
</evidence>
<organism evidence="5 6">
    <name type="scientific">Aureimonas fodinaquatilis</name>
    <dbReference type="NCBI Taxonomy" id="2565783"/>
    <lineage>
        <taxon>Bacteria</taxon>
        <taxon>Pseudomonadati</taxon>
        <taxon>Pseudomonadota</taxon>
        <taxon>Alphaproteobacteria</taxon>
        <taxon>Hyphomicrobiales</taxon>
        <taxon>Aurantimonadaceae</taxon>
        <taxon>Aureimonas</taxon>
    </lineage>
</organism>
<dbReference type="InterPro" id="IPR008920">
    <property type="entry name" value="TF_FadR/GntR_C"/>
</dbReference>
<dbReference type="Pfam" id="PF00392">
    <property type="entry name" value="GntR"/>
    <property type="match status" value="1"/>
</dbReference>
<protein>
    <submittedName>
        <fullName evidence="5">FCD domain-containing protein</fullName>
    </submittedName>
</protein>
<comment type="caution">
    <text evidence="5">The sequence shown here is derived from an EMBL/GenBank/DDBJ whole genome shotgun (WGS) entry which is preliminary data.</text>
</comment>
<dbReference type="GO" id="GO:0003677">
    <property type="term" value="F:DNA binding"/>
    <property type="evidence" value="ECO:0007669"/>
    <property type="project" value="UniProtKB-KW"/>
</dbReference>
<evidence type="ECO:0000256" key="1">
    <source>
        <dbReference type="ARBA" id="ARBA00023015"/>
    </source>
</evidence>
<dbReference type="SMART" id="SM00895">
    <property type="entry name" value="FCD"/>
    <property type="match status" value="1"/>
</dbReference>
<keyword evidence="6" id="KW-1185">Reference proteome</keyword>
<sequence length="232" mass="26505">MSDFPPTNEPELFRGSDNVGEQIERVRSEVIAMLDRGEISPGERLLEARLARRLNVSRNIAREALRALEQVGIVRIVPNRGAEVRKLSMEDALELYDLRAGLARTAARLAAKRINRIQLDEMQELQRQLQHAVNHDDALLYNTINHRFHEIVFKAARNTRLASYNAMVEDELRLFLNRTFYSASAFASSWEEHQRVLDGLLEGDEKKSSDAFENHIIGGKARLINGEVSLRF</sequence>
<dbReference type="PANTHER" id="PTHR43537">
    <property type="entry name" value="TRANSCRIPTIONAL REGULATOR, GNTR FAMILY"/>
    <property type="match status" value="1"/>
</dbReference>
<dbReference type="SUPFAM" id="SSF48008">
    <property type="entry name" value="GntR ligand-binding domain-like"/>
    <property type="match status" value="1"/>
</dbReference>
<dbReference type="InterPro" id="IPR011711">
    <property type="entry name" value="GntR_C"/>
</dbReference>
<dbReference type="InterPro" id="IPR000524">
    <property type="entry name" value="Tscrpt_reg_HTH_GntR"/>
</dbReference>
<dbReference type="PANTHER" id="PTHR43537:SF24">
    <property type="entry name" value="GLUCONATE OPERON TRANSCRIPTIONAL REPRESSOR"/>
    <property type="match status" value="1"/>
</dbReference>
<name>A0A5B0DWR8_9HYPH</name>
<feature type="domain" description="HTH gntR-type" evidence="4">
    <location>
        <begin position="20"/>
        <end position="87"/>
    </location>
</feature>
<dbReference type="PROSITE" id="PS50949">
    <property type="entry name" value="HTH_GNTR"/>
    <property type="match status" value="1"/>
</dbReference>
<keyword evidence="3" id="KW-0804">Transcription</keyword>
<dbReference type="Proteomes" id="UP000324738">
    <property type="component" value="Unassembled WGS sequence"/>
</dbReference>
<dbReference type="SUPFAM" id="SSF46785">
    <property type="entry name" value="Winged helix' DNA-binding domain"/>
    <property type="match status" value="1"/>
</dbReference>
<evidence type="ECO:0000313" key="5">
    <source>
        <dbReference type="EMBL" id="KAA0969649.1"/>
    </source>
</evidence>
<dbReference type="RefSeq" id="WP_149300934.1">
    <property type="nucleotide sequence ID" value="NZ_VTWH01000003.1"/>
</dbReference>
<dbReference type="InterPro" id="IPR036388">
    <property type="entry name" value="WH-like_DNA-bd_sf"/>
</dbReference>
<dbReference type="OrthoDB" id="7618373at2"/>
<dbReference type="Gene3D" id="1.20.120.530">
    <property type="entry name" value="GntR ligand-binding domain-like"/>
    <property type="match status" value="1"/>
</dbReference>
<gene>
    <name evidence="5" type="ORF">FPY71_14090</name>
</gene>
<dbReference type="AlphaFoldDB" id="A0A5B0DWR8"/>
<evidence type="ECO:0000256" key="3">
    <source>
        <dbReference type="ARBA" id="ARBA00023163"/>
    </source>
</evidence>